<evidence type="ECO:0000256" key="9">
    <source>
        <dbReference type="ARBA" id="ARBA00023136"/>
    </source>
</evidence>
<accession>A0ABP3P6U3</accession>
<keyword evidence="12" id="KW-1185">Reference proteome</keyword>
<comment type="function">
    <text evidence="1 10">Controls the rotational direction of flagella during chemotaxis.</text>
</comment>
<dbReference type="Pfam" id="PF03748">
    <property type="entry name" value="FliL"/>
    <property type="match status" value="1"/>
</dbReference>
<keyword evidence="4" id="KW-1003">Cell membrane</keyword>
<evidence type="ECO:0000256" key="7">
    <source>
        <dbReference type="ARBA" id="ARBA00022779"/>
    </source>
</evidence>
<keyword evidence="7 10" id="KW-0283">Flagellar rotation</keyword>
<keyword evidence="6" id="KW-0812">Transmembrane</keyword>
<evidence type="ECO:0000256" key="4">
    <source>
        <dbReference type="ARBA" id="ARBA00022475"/>
    </source>
</evidence>
<evidence type="ECO:0000256" key="3">
    <source>
        <dbReference type="ARBA" id="ARBA00008281"/>
    </source>
</evidence>
<dbReference type="PANTHER" id="PTHR35091">
    <property type="entry name" value="FLAGELLAR PROTEIN FLIL"/>
    <property type="match status" value="1"/>
</dbReference>
<evidence type="ECO:0000313" key="11">
    <source>
        <dbReference type="EMBL" id="GAA0561381.1"/>
    </source>
</evidence>
<keyword evidence="5 10" id="KW-0145">Chemotaxis</keyword>
<sequence length="142" mass="15630">MKALVLVIAAVLLLAAGGGAAYFWLDAQQSKSSVVQNKPLFYPLERFVISVDSAQHSRYLVLELTLTSHSADVMAALPDASPLLRNALVEHFSNISHADVKTGFKDIPAIQTQLLDKFNQTLNQNAFSYQIEQVLVTNVFIQ</sequence>
<gene>
    <name evidence="11" type="ORF">GCM10009098_31840</name>
</gene>
<organism evidence="11 12">
    <name type="scientific">Rheinheimera aquimaris</name>
    <dbReference type="NCBI Taxonomy" id="412437"/>
    <lineage>
        <taxon>Bacteria</taxon>
        <taxon>Pseudomonadati</taxon>
        <taxon>Pseudomonadota</taxon>
        <taxon>Gammaproteobacteria</taxon>
        <taxon>Chromatiales</taxon>
        <taxon>Chromatiaceae</taxon>
        <taxon>Rheinheimera</taxon>
    </lineage>
</organism>
<reference evidence="12" key="1">
    <citation type="journal article" date="2019" name="Int. J. Syst. Evol. Microbiol.">
        <title>The Global Catalogue of Microorganisms (GCM) 10K type strain sequencing project: providing services to taxonomists for standard genome sequencing and annotation.</title>
        <authorList>
            <consortium name="The Broad Institute Genomics Platform"/>
            <consortium name="The Broad Institute Genome Sequencing Center for Infectious Disease"/>
            <person name="Wu L."/>
            <person name="Ma J."/>
        </authorList>
    </citation>
    <scope>NUCLEOTIDE SEQUENCE [LARGE SCALE GENOMIC DNA]</scope>
    <source>
        <strain evidence="12">JCM 14331</strain>
    </source>
</reference>
<evidence type="ECO:0000256" key="6">
    <source>
        <dbReference type="ARBA" id="ARBA00022692"/>
    </source>
</evidence>
<dbReference type="EMBL" id="BAAAEO010000005">
    <property type="protein sequence ID" value="GAA0561381.1"/>
    <property type="molecule type" value="Genomic_DNA"/>
</dbReference>
<protein>
    <recommendedName>
        <fullName evidence="10">Flagellar protein FliL</fullName>
    </recommendedName>
</protein>
<evidence type="ECO:0000256" key="10">
    <source>
        <dbReference type="RuleBase" id="RU364125"/>
    </source>
</evidence>
<evidence type="ECO:0000256" key="1">
    <source>
        <dbReference type="ARBA" id="ARBA00002254"/>
    </source>
</evidence>
<proteinExistence type="inferred from homology"/>
<keyword evidence="9 10" id="KW-0472">Membrane</keyword>
<evidence type="ECO:0000313" key="12">
    <source>
        <dbReference type="Proteomes" id="UP001501169"/>
    </source>
</evidence>
<evidence type="ECO:0000256" key="5">
    <source>
        <dbReference type="ARBA" id="ARBA00022500"/>
    </source>
</evidence>
<comment type="caution">
    <text evidence="11">The sequence shown here is derived from an EMBL/GenBank/DDBJ whole genome shotgun (WGS) entry which is preliminary data.</text>
</comment>
<dbReference type="Proteomes" id="UP001501169">
    <property type="component" value="Unassembled WGS sequence"/>
</dbReference>
<comment type="subcellular location">
    <subcellularLocation>
        <location evidence="10">Cell inner membrane</location>
    </subcellularLocation>
    <subcellularLocation>
        <location evidence="2">Cell membrane</location>
        <topology evidence="2">Single-pass membrane protein</topology>
    </subcellularLocation>
</comment>
<evidence type="ECO:0000256" key="2">
    <source>
        <dbReference type="ARBA" id="ARBA00004162"/>
    </source>
</evidence>
<keyword evidence="8" id="KW-1133">Transmembrane helix</keyword>
<dbReference type="PANTHER" id="PTHR35091:SF2">
    <property type="entry name" value="FLAGELLAR PROTEIN FLIL"/>
    <property type="match status" value="1"/>
</dbReference>
<keyword evidence="10" id="KW-0997">Cell inner membrane</keyword>
<dbReference type="RefSeq" id="WP_134058210.1">
    <property type="nucleotide sequence ID" value="NZ_BAAAEO010000005.1"/>
</dbReference>
<comment type="similarity">
    <text evidence="3 10">Belongs to the FliL family.</text>
</comment>
<dbReference type="InterPro" id="IPR005503">
    <property type="entry name" value="FliL"/>
</dbReference>
<evidence type="ECO:0000256" key="8">
    <source>
        <dbReference type="ARBA" id="ARBA00022989"/>
    </source>
</evidence>
<name>A0ABP3P6U3_9GAMM</name>